<dbReference type="PANTHER" id="PTHR31157">
    <property type="entry name" value="SCP DOMAIN-CONTAINING PROTEIN"/>
    <property type="match status" value="1"/>
</dbReference>
<feature type="domain" description="SCP" evidence="2">
    <location>
        <begin position="160"/>
        <end position="272"/>
    </location>
</feature>
<dbReference type="Pfam" id="PF00188">
    <property type="entry name" value="CAP"/>
    <property type="match status" value="1"/>
</dbReference>
<feature type="compositionally biased region" description="Polar residues" evidence="1">
    <location>
        <begin position="7"/>
        <end position="21"/>
    </location>
</feature>
<dbReference type="SUPFAM" id="SSF55797">
    <property type="entry name" value="PR-1-like"/>
    <property type="match status" value="1"/>
</dbReference>
<dbReference type="InterPro" id="IPR014258">
    <property type="entry name" value="CAP_domain_YkwD-like"/>
</dbReference>
<feature type="region of interest" description="Disordered" evidence="1">
    <location>
        <begin position="1"/>
        <end position="27"/>
    </location>
</feature>
<feature type="compositionally biased region" description="Polar residues" evidence="1">
    <location>
        <begin position="95"/>
        <end position="117"/>
    </location>
</feature>
<name>A0A940WYR1_9BACI</name>
<accession>A0A940WYR1</accession>
<dbReference type="Gene3D" id="3.40.33.10">
    <property type="entry name" value="CAP"/>
    <property type="match status" value="1"/>
</dbReference>
<protein>
    <recommendedName>
        <fullName evidence="2">SCP domain-containing protein</fullName>
    </recommendedName>
</protein>
<dbReference type="InterPro" id="IPR014044">
    <property type="entry name" value="CAP_dom"/>
</dbReference>
<dbReference type="InterPro" id="IPR035940">
    <property type="entry name" value="CAP_sf"/>
</dbReference>
<comment type="caution">
    <text evidence="3">The sequence shown here is derived from an EMBL/GenBank/DDBJ whole genome shotgun (WGS) entry which is preliminary data.</text>
</comment>
<gene>
    <name evidence="3" type="ORF">J7W16_07500</name>
</gene>
<sequence length="275" mass="30474">MEGLQVGQGQISSDFTTNSSKEFPHTKPIQVQHAKYEFAVQDSVQLSRDEIAKLLPGDITKHLPQNVQHLTPEDIARLIPKGTTQLTPEQISERLNTGTNGTKQEASPTPKQQTEQPAPSPTAPQPKTEQAEEPAVEKEQTPAKPTQSGDISEIEQQVIELTNAERRNNGLADLQADTALSNVAREKSNDMQTNNYFSHTSPTYGSPFDMIRDFDVSYNSAGENIAQGQRSAEEVVQAWMDSEGHRANIMNGDFTHIGVGYIEEGHYWTQMFIGR</sequence>
<organism evidence="3 4">
    <name type="scientific">Halalkalibacter suaedae</name>
    <dbReference type="NCBI Taxonomy" id="2822140"/>
    <lineage>
        <taxon>Bacteria</taxon>
        <taxon>Bacillati</taxon>
        <taxon>Bacillota</taxon>
        <taxon>Bacilli</taxon>
        <taxon>Bacillales</taxon>
        <taxon>Bacillaceae</taxon>
        <taxon>Halalkalibacter</taxon>
    </lineage>
</organism>
<evidence type="ECO:0000256" key="1">
    <source>
        <dbReference type="SAM" id="MobiDB-lite"/>
    </source>
</evidence>
<keyword evidence="4" id="KW-1185">Reference proteome</keyword>
<evidence type="ECO:0000313" key="4">
    <source>
        <dbReference type="Proteomes" id="UP000678228"/>
    </source>
</evidence>
<dbReference type="EMBL" id="JAGKSQ010000003">
    <property type="protein sequence ID" value="MBP3950976.1"/>
    <property type="molecule type" value="Genomic_DNA"/>
</dbReference>
<proteinExistence type="predicted"/>
<reference evidence="3" key="1">
    <citation type="submission" date="2021-03" db="EMBL/GenBank/DDBJ databases">
        <title>Bacillus suaedae sp. nov., isolated from Suaeda aralocaspica.</title>
        <authorList>
            <person name="Lei R.F.R."/>
        </authorList>
    </citation>
    <scope>NUCLEOTIDE SEQUENCE</scope>
    <source>
        <strain evidence="3">YZJH907-2</strain>
    </source>
</reference>
<dbReference type="Proteomes" id="UP000678228">
    <property type="component" value="Unassembled WGS sequence"/>
</dbReference>
<dbReference type="NCBIfam" id="TIGR02909">
    <property type="entry name" value="spore_YkwD"/>
    <property type="match status" value="1"/>
</dbReference>
<dbReference type="AlphaFoldDB" id="A0A940WYR1"/>
<dbReference type="PANTHER" id="PTHR31157:SF1">
    <property type="entry name" value="SCP DOMAIN-CONTAINING PROTEIN"/>
    <property type="match status" value="1"/>
</dbReference>
<evidence type="ECO:0000313" key="3">
    <source>
        <dbReference type="EMBL" id="MBP3950976.1"/>
    </source>
</evidence>
<dbReference type="CDD" id="cd05379">
    <property type="entry name" value="CAP_bacterial"/>
    <property type="match status" value="1"/>
</dbReference>
<feature type="region of interest" description="Disordered" evidence="1">
    <location>
        <begin position="95"/>
        <end position="152"/>
    </location>
</feature>
<evidence type="ECO:0000259" key="2">
    <source>
        <dbReference type="Pfam" id="PF00188"/>
    </source>
</evidence>